<organism evidence="1 2">
    <name type="scientific">Entomophthora muscae</name>
    <dbReference type="NCBI Taxonomy" id="34485"/>
    <lineage>
        <taxon>Eukaryota</taxon>
        <taxon>Fungi</taxon>
        <taxon>Fungi incertae sedis</taxon>
        <taxon>Zoopagomycota</taxon>
        <taxon>Entomophthoromycotina</taxon>
        <taxon>Entomophthoromycetes</taxon>
        <taxon>Entomophthorales</taxon>
        <taxon>Entomophthoraceae</taxon>
        <taxon>Entomophthora</taxon>
    </lineage>
</organism>
<name>A0ACC2USE3_9FUNG</name>
<dbReference type="Proteomes" id="UP001165960">
    <property type="component" value="Unassembled WGS sequence"/>
</dbReference>
<proteinExistence type="predicted"/>
<evidence type="ECO:0000313" key="2">
    <source>
        <dbReference type="Proteomes" id="UP001165960"/>
    </source>
</evidence>
<evidence type="ECO:0000313" key="1">
    <source>
        <dbReference type="EMBL" id="KAJ9089825.1"/>
    </source>
</evidence>
<accession>A0ACC2USE3</accession>
<comment type="caution">
    <text evidence="1">The sequence shown here is derived from an EMBL/GenBank/DDBJ whole genome shotgun (WGS) entry which is preliminary data.</text>
</comment>
<sequence>MPFFLAKTHSNNLGGLPGLLLTASDSGARKVSLYGGPNLTHFLASMRHFVNRVGLDVDVNELTPSSSPYKDSVLTVHAAHVLPVNDAGYVPNSETCSVLELKDPDLAVKRELVDVLFSYQNEQKNTKLTREELMEDIAKNGGNKPKRLKVKAPSHPLMRGRIPPTFPRSVAISYICHTADVLGTFNPVAAKALGLKPGPIFAQLKKGNTITTPEGVVIRPEQCVGPSKKGPIFMVLDCPTEDYIPGLVNHPKFQAYKSGQQHSVVAIIHNTGAAVVLDPDYIEFMKSFGPETQHIMCSPDVCAATLNFLRSAQSILALSSLDSDIFSLPYHNTAGSIDVTQLAKDHGLKIAPAVPRMLCQISGTPKIDLPTPQMLLPLSDQGSICHAALEQMSAFRSSVEKMEKITATKSEGPFVTTLGTGSALPSLTRNVSSNLVTLPSGNMILLDTGEGTLGQLFRHLGTEPFKNPKLNASIQDFYDRLSIIYISHPHADHHLGILQVMQEVYHNTKSKKKRYLVMPRSMYAFLCEFAQTQDIGIHLWEFISCYDLTSVDYFKRRYSDMEDVDLIRTCRVNHCQEAFGVSFDFSCGFKLVYSGDTRPCQALVDIGMDADLLIHEATMNDELLDDAKAKRHSTISEALDQGKLMNARQVLLTHFSQRYPGCAFTSGAESQPVAVGFDLMCLDVGKPPEGAANDLERFKTFYKPLGSFFAEAAAEESEDLPV</sequence>
<reference evidence="1" key="1">
    <citation type="submission" date="2022-04" db="EMBL/GenBank/DDBJ databases">
        <title>Genome of the entomopathogenic fungus Entomophthora muscae.</title>
        <authorList>
            <person name="Elya C."/>
            <person name="Lovett B.R."/>
            <person name="Lee E."/>
            <person name="Macias A.M."/>
            <person name="Hajek A.E."/>
            <person name="De Bivort B.L."/>
            <person name="Kasson M.T."/>
            <person name="De Fine Licht H.H."/>
            <person name="Stajich J.E."/>
        </authorList>
    </citation>
    <scope>NUCLEOTIDE SEQUENCE</scope>
    <source>
        <strain evidence="1">Berkeley</strain>
    </source>
</reference>
<protein>
    <submittedName>
        <fullName evidence="1">Uncharacterized protein</fullName>
    </submittedName>
</protein>
<keyword evidence="2" id="KW-1185">Reference proteome</keyword>
<dbReference type="EMBL" id="QTSX02000027">
    <property type="protein sequence ID" value="KAJ9089825.1"/>
    <property type="molecule type" value="Genomic_DNA"/>
</dbReference>
<gene>
    <name evidence="1" type="ORF">DSO57_1008787</name>
</gene>